<dbReference type="AlphaFoldDB" id="A0A1H7MR98"/>
<organism evidence="2 3">
    <name type="scientific">Methanobrevibacter gottschalkii</name>
    <dbReference type="NCBI Taxonomy" id="190974"/>
    <lineage>
        <taxon>Archaea</taxon>
        <taxon>Methanobacteriati</taxon>
        <taxon>Methanobacteriota</taxon>
        <taxon>Methanomada group</taxon>
        <taxon>Methanobacteria</taxon>
        <taxon>Methanobacteriales</taxon>
        <taxon>Methanobacteriaceae</taxon>
        <taxon>Methanobrevibacter</taxon>
    </lineage>
</organism>
<evidence type="ECO:0000313" key="2">
    <source>
        <dbReference type="EMBL" id="SEL13137.1"/>
    </source>
</evidence>
<gene>
    <name evidence="2" type="ORF">SAMN05216439_0041</name>
</gene>
<dbReference type="Gene3D" id="3.40.50.150">
    <property type="entry name" value="Vaccinia Virus protein VP39"/>
    <property type="match status" value="1"/>
</dbReference>
<dbReference type="GO" id="GO:0008168">
    <property type="term" value="F:methyltransferase activity"/>
    <property type="evidence" value="ECO:0007669"/>
    <property type="project" value="UniProtKB-KW"/>
</dbReference>
<reference evidence="2 3" key="1">
    <citation type="submission" date="2016-10" db="EMBL/GenBank/DDBJ databases">
        <authorList>
            <person name="de Groot N.N."/>
        </authorList>
    </citation>
    <scope>NUCLEOTIDE SEQUENCE [LARGE SCALE GENOMIC DNA]</scope>
    <source>
        <strain evidence="2 3">DSM 11978</strain>
    </source>
</reference>
<dbReference type="GO" id="GO:0032259">
    <property type="term" value="P:methylation"/>
    <property type="evidence" value="ECO:0007669"/>
    <property type="project" value="UniProtKB-KW"/>
</dbReference>
<dbReference type="EMBL" id="FOAK01000010">
    <property type="protein sequence ID" value="SEL13137.1"/>
    <property type="molecule type" value="Genomic_DNA"/>
</dbReference>
<dbReference type="CDD" id="cd02440">
    <property type="entry name" value="AdoMet_MTases"/>
    <property type="match status" value="1"/>
</dbReference>
<evidence type="ECO:0000259" key="1">
    <source>
        <dbReference type="Pfam" id="PF13847"/>
    </source>
</evidence>
<keyword evidence="2" id="KW-0489">Methyltransferase</keyword>
<feature type="domain" description="Methyltransferase" evidence="1">
    <location>
        <begin position="27"/>
        <end position="140"/>
    </location>
</feature>
<dbReference type="Pfam" id="PF13847">
    <property type="entry name" value="Methyltransf_31"/>
    <property type="match status" value="1"/>
</dbReference>
<sequence length="197" mass="22364">MEHKHHGKSSAKFLDSDEILSELDLKGDEVFMDAGCGDGYITKKAIKDYLPNGFVYAVDSYDKAIELMEIYKKDNAIENLINIEADISKGIPDVEEDSVDVLLMVNVFHGFIESSHRDAVIEELSRIIRNDGRIAIMDFRPVELSFGPPIEIKCGPDELEKLFNEYHFKKIHLNEKMGPKGPNGNSHYIIIFGKEQF</sequence>
<dbReference type="InterPro" id="IPR025714">
    <property type="entry name" value="Methyltranfer_dom"/>
</dbReference>
<dbReference type="RefSeq" id="WP_091699660.1">
    <property type="nucleotide sequence ID" value="NZ_FOAK01000010.1"/>
</dbReference>
<keyword evidence="2" id="KW-0808">Transferase</keyword>
<dbReference type="InterPro" id="IPR029063">
    <property type="entry name" value="SAM-dependent_MTases_sf"/>
</dbReference>
<dbReference type="OrthoDB" id="1018at2157"/>
<accession>A0A1H7MR98</accession>
<dbReference type="Proteomes" id="UP000199506">
    <property type="component" value="Unassembled WGS sequence"/>
</dbReference>
<name>A0A1H7MR98_9EURY</name>
<dbReference type="STRING" id="190974.SAMN05216439_0041"/>
<evidence type="ECO:0000313" key="3">
    <source>
        <dbReference type="Proteomes" id="UP000199506"/>
    </source>
</evidence>
<protein>
    <submittedName>
        <fullName evidence="2">Methyltransferase domain-containing protein</fullName>
    </submittedName>
</protein>
<proteinExistence type="predicted"/>
<dbReference type="SUPFAM" id="SSF53335">
    <property type="entry name" value="S-adenosyl-L-methionine-dependent methyltransferases"/>
    <property type="match status" value="1"/>
</dbReference>